<dbReference type="AlphaFoldDB" id="A0AAJ2SGR3"/>
<sequence length="132" mass="13512">MGFRVNTVGEAAFGVVSNTVSQGIANKSDFSKVNVIEAGASAFPGIGPAIIGESFSLTVGDVLKGNFKPLTPESLEQATLQIGGVLISNSFGNKINASSIFAKGAAKTYGEMAKFSVETASNVAPSLLPEKK</sequence>
<evidence type="ECO:0000313" key="3">
    <source>
        <dbReference type="Proteomes" id="UP001270053"/>
    </source>
</evidence>
<proteinExistence type="predicted"/>
<gene>
    <name evidence="1" type="ORF">SGQ18_07630</name>
    <name evidence="2" type="ORF">SGQ44_14245</name>
</gene>
<dbReference type="Proteomes" id="UP001270053">
    <property type="component" value="Unassembled WGS sequence"/>
</dbReference>
<evidence type="ECO:0000313" key="2">
    <source>
        <dbReference type="EMBL" id="MDX6186920.1"/>
    </source>
</evidence>
<evidence type="ECO:0000313" key="4">
    <source>
        <dbReference type="Proteomes" id="UP001278738"/>
    </source>
</evidence>
<reference evidence="2 4" key="1">
    <citation type="submission" date="2023-11" db="EMBL/GenBank/DDBJ databases">
        <title>Unpublished Manusciprt.</title>
        <authorList>
            <person name="Saticioglu I.B."/>
            <person name="Ay H."/>
            <person name="Ajmi N."/>
            <person name="Altun S."/>
            <person name="Duman M."/>
        </authorList>
    </citation>
    <scope>NUCLEOTIDE SEQUENCE</scope>
    <source>
        <strain evidence="1 4">Fl-33</strain>
        <strain evidence="2">Fl-77</strain>
    </source>
</reference>
<dbReference type="Proteomes" id="UP001278738">
    <property type="component" value="Unassembled WGS sequence"/>
</dbReference>
<evidence type="ECO:0000313" key="1">
    <source>
        <dbReference type="EMBL" id="MDX6182025.1"/>
    </source>
</evidence>
<accession>A0AAJ2SGR3</accession>
<dbReference type="EMBL" id="JAWXVG010000002">
    <property type="protein sequence ID" value="MDX6182025.1"/>
    <property type="molecule type" value="Genomic_DNA"/>
</dbReference>
<dbReference type="RefSeq" id="WP_229973316.1">
    <property type="nucleotide sequence ID" value="NZ_CP087133.1"/>
</dbReference>
<organism evidence="2 3">
    <name type="scientific">Flavobacterium flavipigmentatum</name>
    <dbReference type="NCBI Taxonomy" id="2893884"/>
    <lineage>
        <taxon>Bacteria</taxon>
        <taxon>Pseudomonadati</taxon>
        <taxon>Bacteroidota</taxon>
        <taxon>Flavobacteriia</taxon>
        <taxon>Flavobacteriales</taxon>
        <taxon>Flavobacteriaceae</taxon>
        <taxon>Flavobacterium</taxon>
    </lineage>
</organism>
<comment type="caution">
    <text evidence="2">The sequence shown here is derived from an EMBL/GenBank/DDBJ whole genome shotgun (WGS) entry which is preliminary data.</text>
</comment>
<protein>
    <submittedName>
        <fullName evidence="2">Uncharacterized protein</fullName>
    </submittedName>
</protein>
<keyword evidence="4" id="KW-1185">Reference proteome</keyword>
<dbReference type="EMBL" id="JAWXVH010000008">
    <property type="protein sequence ID" value="MDX6186920.1"/>
    <property type="molecule type" value="Genomic_DNA"/>
</dbReference>
<name>A0AAJ2SGR3_9FLAO</name>